<keyword evidence="11" id="KW-0902">Two-component regulatory system</keyword>
<feature type="transmembrane region" description="Helical" evidence="13">
    <location>
        <begin position="7"/>
        <end position="28"/>
    </location>
</feature>
<evidence type="ECO:0000256" key="4">
    <source>
        <dbReference type="ARBA" id="ARBA00022553"/>
    </source>
</evidence>
<keyword evidence="9" id="KW-0067">ATP-binding</keyword>
<evidence type="ECO:0000313" key="15">
    <source>
        <dbReference type="EMBL" id="UTI63046.1"/>
    </source>
</evidence>
<evidence type="ECO:0000256" key="10">
    <source>
        <dbReference type="ARBA" id="ARBA00022989"/>
    </source>
</evidence>
<dbReference type="CDD" id="cd06225">
    <property type="entry name" value="HAMP"/>
    <property type="match status" value="1"/>
</dbReference>
<sequence length="316" mass="34440">MPRYVPLFWRLFIPNAIVLGVACVVLILEPANGRVPALVGGLIVLVLVDLVLMRRAFGPLERLTELMRRVDPLRPGARIPPPGPASEVSVLAAAFNDMLDRLEDERRDSARRMLDEREDERRRIADELHDQIGQHLTAIALQAARSADTADEDAARQLRTIHDGLLVGIEDVRRLARELRPEGLDALGLVPALVNMLERLSQTTGVRVVRDLQRDLPPLTTNAQIVIYRVAQESCTNAIRHGAPQTVWVTLAADGAQVSLTVADDGRGFPASGAEGSGGIRTMRERAVLLGADLTIGARPGGSGTRVDLRFDPVRA</sequence>
<evidence type="ECO:0000256" key="12">
    <source>
        <dbReference type="SAM" id="Coils"/>
    </source>
</evidence>
<dbReference type="PROSITE" id="PS51257">
    <property type="entry name" value="PROKAR_LIPOPROTEIN"/>
    <property type="match status" value="1"/>
</dbReference>
<comment type="catalytic activity">
    <reaction evidence="1">
        <text>ATP + protein L-histidine = ADP + protein N-phospho-L-histidine.</text>
        <dbReference type="EC" id="2.7.13.3"/>
    </reaction>
</comment>
<accession>A0ABY5DQ73</accession>
<keyword evidence="6 13" id="KW-0812">Transmembrane</keyword>
<dbReference type="EC" id="2.7.13.3" evidence="3"/>
<feature type="domain" description="HAMP" evidence="14">
    <location>
        <begin position="54"/>
        <end position="107"/>
    </location>
</feature>
<organism evidence="15 16">
    <name type="scientific">Paraconexibacter antarcticus</name>
    <dbReference type="NCBI Taxonomy" id="2949664"/>
    <lineage>
        <taxon>Bacteria</taxon>
        <taxon>Bacillati</taxon>
        <taxon>Actinomycetota</taxon>
        <taxon>Thermoleophilia</taxon>
        <taxon>Solirubrobacterales</taxon>
        <taxon>Paraconexibacteraceae</taxon>
        <taxon>Paraconexibacter</taxon>
    </lineage>
</organism>
<dbReference type="RefSeq" id="WP_254569780.1">
    <property type="nucleotide sequence ID" value="NZ_CP098502.1"/>
</dbReference>
<dbReference type="SMART" id="SM00304">
    <property type="entry name" value="HAMP"/>
    <property type="match status" value="1"/>
</dbReference>
<dbReference type="InterPro" id="IPR011712">
    <property type="entry name" value="Sig_transdc_His_kin_sub3_dim/P"/>
</dbReference>
<dbReference type="EMBL" id="CP098502">
    <property type="protein sequence ID" value="UTI63046.1"/>
    <property type="molecule type" value="Genomic_DNA"/>
</dbReference>
<dbReference type="InterPro" id="IPR003594">
    <property type="entry name" value="HATPase_dom"/>
</dbReference>
<evidence type="ECO:0000256" key="2">
    <source>
        <dbReference type="ARBA" id="ARBA00004370"/>
    </source>
</evidence>
<gene>
    <name evidence="15" type="ORF">NBH00_16975</name>
</gene>
<dbReference type="SUPFAM" id="SSF55874">
    <property type="entry name" value="ATPase domain of HSP90 chaperone/DNA topoisomerase II/histidine kinase"/>
    <property type="match status" value="1"/>
</dbReference>
<keyword evidence="8 15" id="KW-0418">Kinase</keyword>
<evidence type="ECO:0000256" key="9">
    <source>
        <dbReference type="ARBA" id="ARBA00022840"/>
    </source>
</evidence>
<reference evidence="15 16" key="1">
    <citation type="submission" date="2022-06" db="EMBL/GenBank/DDBJ databases">
        <title>Paraconexibacter antarcticus.</title>
        <authorList>
            <person name="Kim C.S."/>
        </authorList>
    </citation>
    <scope>NUCLEOTIDE SEQUENCE [LARGE SCALE GENOMIC DNA]</scope>
    <source>
        <strain evidence="15 16">02-257</strain>
    </source>
</reference>
<keyword evidence="7" id="KW-0547">Nucleotide-binding</keyword>
<evidence type="ECO:0000256" key="11">
    <source>
        <dbReference type="ARBA" id="ARBA00023012"/>
    </source>
</evidence>
<evidence type="ECO:0000256" key="1">
    <source>
        <dbReference type="ARBA" id="ARBA00000085"/>
    </source>
</evidence>
<keyword evidence="5" id="KW-0808">Transferase</keyword>
<comment type="subcellular location">
    <subcellularLocation>
        <location evidence="2">Membrane</location>
    </subcellularLocation>
</comment>
<proteinExistence type="predicted"/>
<dbReference type="InterPro" id="IPR003660">
    <property type="entry name" value="HAMP_dom"/>
</dbReference>
<dbReference type="PANTHER" id="PTHR24421">
    <property type="entry name" value="NITRATE/NITRITE SENSOR PROTEIN NARX-RELATED"/>
    <property type="match status" value="1"/>
</dbReference>
<dbReference type="Pfam" id="PF00672">
    <property type="entry name" value="HAMP"/>
    <property type="match status" value="1"/>
</dbReference>
<dbReference type="SUPFAM" id="SSF158472">
    <property type="entry name" value="HAMP domain-like"/>
    <property type="match status" value="1"/>
</dbReference>
<dbReference type="Pfam" id="PF07730">
    <property type="entry name" value="HisKA_3"/>
    <property type="match status" value="1"/>
</dbReference>
<feature type="transmembrane region" description="Helical" evidence="13">
    <location>
        <begin position="34"/>
        <end position="52"/>
    </location>
</feature>
<evidence type="ECO:0000313" key="16">
    <source>
        <dbReference type="Proteomes" id="UP001056035"/>
    </source>
</evidence>
<protein>
    <recommendedName>
        <fullName evidence="3">histidine kinase</fullName>
        <ecNumber evidence="3">2.7.13.3</ecNumber>
    </recommendedName>
</protein>
<evidence type="ECO:0000256" key="3">
    <source>
        <dbReference type="ARBA" id="ARBA00012438"/>
    </source>
</evidence>
<dbReference type="Proteomes" id="UP001056035">
    <property type="component" value="Chromosome"/>
</dbReference>
<dbReference type="SMART" id="SM00387">
    <property type="entry name" value="HATPase_c"/>
    <property type="match status" value="1"/>
</dbReference>
<dbReference type="PANTHER" id="PTHR24421:SF10">
    <property type="entry name" value="NITRATE_NITRITE SENSOR PROTEIN NARQ"/>
    <property type="match status" value="1"/>
</dbReference>
<evidence type="ECO:0000256" key="13">
    <source>
        <dbReference type="SAM" id="Phobius"/>
    </source>
</evidence>
<dbReference type="InterPro" id="IPR050482">
    <property type="entry name" value="Sensor_HK_TwoCompSys"/>
</dbReference>
<dbReference type="InterPro" id="IPR036890">
    <property type="entry name" value="HATPase_C_sf"/>
</dbReference>
<keyword evidence="13" id="KW-0472">Membrane</keyword>
<evidence type="ECO:0000259" key="14">
    <source>
        <dbReference type="PROSITE" id="PS50885"/>
    </source>
</evidence>
<keyword evidence="16" id="KW-1185">Reference proteome</keyword>
<dbReference type="GO" id="GO:0016301">
    <property type="term" value="F:kinase activity"/>
    <property type="evidence" value="ECO:0007669"/>
    <property type="project" value="UniProtKB-KW"/>
</dbReference>
<dbReference type="CDD" id="cd16917">
    <property type="entry name" value="HATPase_UhpB-NarQ-NarX-like"/>
    <property type="match status" value="1"/>
</dbReference>
<evidence type="ECO:0000256" key="8">
    <source>
        <dbReference type="ARBA" id="ARBA00022777"/>
    </source>
</evidence>
<keyword evidence="4" id="KW-0597">Phosphoprotein</keyword>
<keyword evidence="12" id="KW-0175">Coiled coil</keyword>
<feature type="coiled-coil region" evidence="12">
    <location>
        <begin position="92"/>
        <end position="127"/>
    </location>
</feature>
<dbReference type="PROSITE" id="PS50885">
    <property type="entry name" value="HAMP"/>
    <property type="match status" value="1"/>
</dbReference>
<evidence type="ECO:0000256" key="6">
    <source>
        <dbReference type="ARBA" id="ARBA00022692"/>
    </source>
</evidence>
<evidence type="ECO:0000256" key="5">
    <source>
        <dbReference type="ARBA" id="ARBA00022679"/>
    </source>
</evidence>
<dbReference type="Gene3D" id="3.30.565.10">
    <property type="entry name" value="Histidine kinase-like ATPase, C-terminal domain"/>
    <property type="match status" value="1"/>
</dbReference>
<dbReference type="Gene3D" id="1.20.5.1930">
    <property type="match status" value="1"/>
</dbReference>
<dbReference type="Pfam" id="PF02518">
    <property type="entry name" value="HATPase_c"/>
    <property type="match status" value="1"/>
</dbReference>
<keyword evidence="10 13" id="KW-1133">Transmembrane helix</keyword>
<evidence type="ECO:0000256" key="7">
    <source>
        <dbReference type="ARBA" id="ARBA00022741"/>
    </source>
</evidence>
<dbReference type="Gene3D" id="6.10.340.10">
    <property type="match status" value="1"/>
</dbReference>
<name>A0ABY5DQ73_9ACTN</name>